<dbReference type="EMBL" id="CP117522">
    <property type="protein sequence ID" value="WNF00837.1"/>
    <property type="molecule type" value="Genomic_DNA"/>
</dbReference>
<dbReference type="PANTHER" id="PTHR43669:SF14">
    <property type="entry name" value="OXIDOREDUCTASE"/>
    <property type="match status" value="1"/>
</dbReference>
<reference evidence="3 4" key="1">
    <citation type="submission" date="2023-02" db="EMBL/GenBank/DDBJ databases">
        <title>Streptomyces sp. SCA4-21 with antifungal activity against Fusarium oxysporum f. sp. cubense, Streptomyces sp. SCA2-17 with antifungal activity against Fusarium oxysporum f. sp. cubense.</title>
        <authorList>
            <person name="Qi D."/>
        </authorList>
    </citation>
    <scope>NUCLEOTIDE SEQUENCE [LARGE SCALE GENOMIC DNA]</scope>
    <source>
        <strain evidence="3 4">SCA4-21</strain>
    </source>
</reference>
<protein>
    <submittedName>
        <fullName evidence="3">SDR family NAD(P)-dependent oxidoreductase</fullName>
    </submittedName>
</protein>
<dbReference type="Gene3D" id="3.40.50.720">
    <property type="entry name" value="NAD(P)-binding Rossmann-like Domain"/>
    <property type="match status" value="1"/>
</dbReference>
<dbReference type="Pfam" id="PF00106">
    <property type="entry name" value="adh_short"/>
    <property type="match status" value="1"/>
</dbReference>
<keyword evidence="2" id="KW-0560">Oxidoreductase</keyword>
<dbReference type="Proteomes" id="UP001305606">
    <property type="component" value="Chromosome"/>
</dbReference>
<name>A0ABY9V7F6_9ACTN</name>
<proteinExistence type="inferred from homology"/>
<gene>
    <name evidence="3" type="ORF">PS467_38660</name>
</gene>
<dbReference type="PANTHER" id="PTHR43669">
    <property type="entry name" value="5-KETO-D-GLUCONATE 5-REDUCTASE"/>
    <property type="match status" value="1"/>
</dbReference>
<evidence type="ECO:0000313" key="4">
    <source>
        <dbReference type="Proteomes" id="UP001305606"/>
    </source>
</evidence>
<evidence type="ECO:0000256" key="2">
    <source>
        <dbReference type="ARBA" id="ARBA00023002"/>
    </source>
</evidence>
<organism evidence="3 4">
    <name type="scientific">Streptomyces luomodiensis</name>
    <dbReference type="NCBI Taxonomy" id="3026192"/>
    <lineage>
        <taxon>Bacteria</taxon>
        <taxon>Bacillati</taxon>
        <taxon>Actinomycetota</taxon>
        <taxon>Actinomycetes</taxon>
        <taxon>Kitasatosporales</taxon>
        <taxon>Streptomycetaceae</taxon>
        <taxon>Streptomyces</taxon>
    </lineage>
</organism>
<keyword evidence="4" id="KW-1185">Reference proteome</keyword>
<dbReference type="PRINTS" id="PR00081">
    <property type="entry name" value="GDHRDH"/>
</dbReference>
<dbReference type="SUPFAM" id="SSF51735">
    <property type="entry name" value="NAD(P)-binding Rossmann-fold domains"/>
    <property type="match status" value="1"/>
</dbReference>
<dbReference type="InterPro" id="IPR002347">
    <property type="entry name" value="SDR_fam"/>
</dbReference>
<evidence type="ECO:0000313" key="3">
    <source>
        <dbReference type="EMBL" id="WNF00837.1"/>
    </source>
</evidence>
<dbReference type="RefSeq" id="WP_311039188.1">
    <property type="nucleotide sequence ID" value="NZ_CP117522.1"/>
</dbReference>
<evidence type="ECO:0000256" key="1">
    <source>
        <dbReference type="ARBA" id="ARBA00006484"/>
    </source>
</evidence>
<accession>A0ABY9V7F6</accession>
<sequence length="105" mass="11765">MLPARRRRKRAARATVARRPCEPLVEVSLDNWQRRIDTNLTGAFVVGRRVARRMLPRHAGKIINVCSVQTDLARPTIGAYTAAKGTLRNLTRAMTAEWAGERASL</sequence>
<dbReference type="InterPro" id="IPR036291">
    <property type="entry name" value="NAD(P)-bd_dom_sf"/>
</dbReference>
<comment type="similarity">
    <text evidence="1">Belongs to the short-chain dehydrogenases/reductases (SDR) family.</text>
</comment>